<protein>
    <submittedName>
        <fullName evidence="1">Uncharacterized protein</fullName>
    </submittedName>
</protein>
<gene>
    <name evidence="1" type="ORF">OCBIM_22014229mg</name>
</gene>
<proteinExistence type="predicted"/>
<organism evidence="1">
    <name type="scientific">Octopus bimaculoides</name>
    <name type="common">California two-spotted octopus</name>
    <dbReference type="NCBI Taxonomy" id="37653"/>
    <lineage>
        <taxon>Eukaryota</taxon>
        <taxon>Metazoa</taxon>
        <taxon>Spiralia</taxon>
        <taxon>Lophotrochozoa</taxon>
        <taxon>Mollusca</taxon>
        <taxon>Cephalopoda</taxon>
        <taxon>Coleoidea</taxon>
        <taxon>Octopodiformes</taxon>
        <taxon>Octopoda</taxon>
        <taxon>Incirrata</taxon>
        <taxon>Octopodidae</taxon>
        <taxon>Octopus</taxon>
    </lineage>
</organism>
<reference evidence="1" key="1">
    <citation type="submission" date="2015-07" db="EMBL/GenBank/DDBJ databases">
        <title>MeaNS - Measles Nucleotide Surveillance Program.</title>
        <authorList>
            <person name="Tran T."/>
            <person name="Druce J."/>
        </authorList>
    </citation>
    <scope>NUCLEOTIDE SEQUENCE</scope>
    <source>
        <strain evidence="1">UCB-OBI-ISO-001</strain>
        <tissue evidence="1">Gonad</tissue>
    </source>
</reference>
<dbReference type="AlphaFoldDB" id="A0A0L8FMH6"/>
<sequence length="62" mass="7177">MSCYLYAVHIADSHLSTQLAWPLQAVPHLVTLLAITRVCNPAKHFVILTRKILKRQIFFFQL</sequence>
<dbReference type="EMBL" id="KQ428805">
    <property type="protein sequence ID" value="KOF65848.1"/>
    <property type="molecule type" value="Genomic_DNA"/>
</dbReference>
<name>A0A0L8FMH6_OCTBM</name>
<accession>A0A0L8FMH6</accession>
<evidence type="ECO:0000313" key="1">
    <source>
        <dbReference type="EMBL" id="KOF65848.1"/>
    </source>
</evidence>